<reference evidence="3" key="1">
    <citation type="journal article" date="2019" name="Int. J. Syst. Evol. Microbiol.">
        <title>The Global Catalogue of Microorganisms (GCM) 10K type strain sequencing project: providing services to taxonomists for standard genome sequencing and annotation.</title>
        <authorList>
            <consortium name="The Broad Institute Genomics Platform"/>
            <consortium name="The Broad Institute Genome Sequencing Center for Infectious Disease"/>
            <person name="Wu L."/>
            <person name="Ma J."/>
        </authorList>
    </citation>
    <scope>NUCLEOTIDE SEQUENCE [LARGE SCALE GENOMIC DNA]</scope>
    <source>
        <strain evidence="3">CGMCC 1.10759</strain>
    </source>
</reference>
<dbReference type="RefSeq" id="WP_380598632.1">
    <property type="nucleotide sequence ID" value="NZ_JBHSDU010000003.1"/>
</dbReference>
<dbReference type="EMBL" id="JBHSDU010000003">
    <property type="protein sequence ID" value="MFC4310817.1"/>
    <property type="molecule type" value="Genomic_DNA"/>
</dbReference>
<accession>A0ABV8SUW4</accession>
<protein>
    <submittedName>
        <fullName evidence="2">Uncharacterized protein</fullName>
    </submittedName>
</protein>
<evidence type="ECO:0000313" key="3">
    <source>
        <dbReference type="Proteomes" id="UP001595904"/>
    </source>
</evidence>
<name>A0ABV8SUW4_9GAMM</name>
<evidence type="ECO:0000313" key="2">
    <source>
        <dbReference type="EMBL" id="MFC4310817.1"/>
    </source>
</evidence>
<sequence>MSQSVEKKTSAQPGVDRKSGRAVFDEGRTVWEWQTATGVFERHVTEEQLARLEHAGLQLVEQAHEGRAIYGETGSQTAYNARKQVFVGRPAPVVRSTATGSFRQFFRRLLPST</sequence>
<evidence type="ECO:0000256" key="1">
    <source>
        <dbReference type="SAM" id="MobiDB-lite"/>
    </source>
</evidence>
<organism evidence="2 3">
    <name type="scientific">Steroidobacter flavus</name>
    <dbReference type="NCBI Taxonomy" id="1842136"/>
    <lineage>
        <taxon>Bacteria</taxon>
        <taxon>Pseudomonadati</taxon>
        <taxon>Pseudomonadota</taxon>
        <taxon>Gammaproteobacteria</taxon>
        <taxon>Steroidobacterales</taxon>
        <taxon>Steroidobacteraceae</taxon>
        <taxon>Steroidobacter</taxon>
    </lineage>
</organism>
<comment type="caution">
    <text evidence="2">The sequence shown here is derived from an EMBL/GenBank/DDBJ whole genome shotgun (WGS) entry which is preliminary data.</text>
</comment>
<keyword evidence="3" id="KW-1185">Reference proteome</keyword>
<proteinExistence type="predicted"/>
<feature type="region of interest" description="Disordered" evidence="1">
    <location>
        <begin position="1"/>
        <end position="21"/>
    </location>
</feature>
<gene>
    <name evidence="2" type="ORF">ACFPN2_17110</name>
</gene>
<dbReference type="Proteomes" id="UP001595904">
    <property type="component" value="Unassembled WGS sequence"/>
</dbReference>